<accession>A0A256SXF8</accession>
<reference evidence="1 2" key="2">
    <citation type="submission" date="2017-09" db="EMBL/GenBank/DDBJ databases">
        <title>Tripartite evolution among Lactobacillus johnsonii, Lactobacillus taiwanensis, Lactobacillus reuteri and their rodent host.</title>
        <authorList>
            <person name="Wang T."/>
            <person name="Knowles S."/>
            <person name="Cheng C."/>
        </authorList>
    </citation>
    <scope>NUCLEOTIDE SEQUENCE [LARGE SCALE GENOMIC DNA]</scope>
    <source>
        <strain evidence="1 2">114h</strain>
    </source>
</reference>
<comment type="caution">
    <text evidence="1">The sequence shown here is derived from an EMBL/GenBank/DDBJ whole genome shotgun (WGS) entry which is preliminary data.</text>
</comment>
<protein>
    <submittedName>
        <fullName evidence="1">Uncharacterized protein</fullName>
    </submittedName>
</protein>
<organism evidence="1 2">
    <name type="scientific">Limosilactobacillus reuteri</name>
    <name type="common">Lactobacillus reuteri</name>
    <dbReference type="NCBI Taxonomy" id="1598"/>
    <lineage>
        <taxon>Bacteria</taxon>
        <taxon>Bacillati</taxon>
        <taxon>Bacillota</taxon>
        <taxon>Bacilli</taxon>
        <taxon>Lactobacillales</taxon>
        <taxon>Lactobacillaceae</taxon>
        <taxon>Limosilactobacillus</taxon>
    </lineage>
</organism>
<dbReference type="AlphaFoldDB" id="A0A256SXF8"/>
<dbReference type="Gene3D" id="3.90.180.10">
    <property type="entry name" value="Medium-chain alcohol dehydrogenases, catalytic domain"/>
    <property type="match status" value="1"/>
</dbReference>
<sequence>MKALVVEKAADRSLQDLNFAEVSVPTPAEHEVLIKVHAAGLNPVDYKIVEGGVSAWRIHISLDWTLLGRLLVLVRGLELGMLATRYLDMVI</sequence>
<evidence type="ECO:0000313" key="1">
    <source>
        <dbReference type="EMBL" id="OYS71356.1"/>
    </source>
</evidence>
<reference evidence="2" key="1">
    <citation type="submission" date="2017-05" db="EMBL/GenBank/DDBJ databases">
        <authorList>
            <person name="Lin X.B."/>
            <person name="Stothard P."/>
            <person name="Tasseva G."/>
            <person name="Walter J."/>
        </authorList>
    </citation>
    <scope>NUCLEOTIDE SEQUENCE [LARGE SCALE GENOMIC DNA]</scope>
    <source>
        <strain evidence="2">114h</strain>
    </source>
</reference>
<name>A0A256SXF8_LIMRT</name>
<dbReference type="InterPro" id="IPR011032">
    <property type="entry name" value="GroES-like_sf"/>
</dbReference>
<proteinExistence type="predicted"/>
<gene>
    <name evidence="1" type="ORF">CBF96_00095</name>
</gene>
<dbReference type="Proteomes" id="UP000215747">
    <property type="component" value="Unassembled WGS sequence"/>
</dbReference>
<dbReference type="SUPFAM" id="SSF50129">
    <property type="entry name" value="GroES-like"/>
    <property type="match status" value="1"/>
</dbReference>
<dbReference type="EMBL" id="NGPL01000008">
    <property type="protein sequence ID" value="OYS71356.1"/>
    <property type="molecule type" value="Genomic_DNA"/>
</dbReference>
<evidence type="ECO:0000313" key="2">
    <source>
        <dbReference type="Proteomes" id="UP000215747"/>
    </source>
</evidence>